<dbReference type="InterPro" id="IPR002083">
    <property type="entry name" value="MATH/TRAF_dom"/>
</dbReference>
<feature type="coiled-coil region" evidence="8">
    <location>
        <begin position="240"/>
        <end position="267"/>
    </location>
</feature>
<dbReference type="AlphaFoldDB" id="A0A7M5UT26"/>
<keyword evidence="3 7" id="KW-0479">Metal-binding</keyword>
<feature type="zinc finger region" description="TRAF-type" evidence="7">
    <location>
        <begin position="135"/>
        <end position="182"/>
    </location>
</feature>
<dbReference type="PROSITE" id="PS50145">
    <property type="entry name" value="ZF_TRAF"/>
    <property type="match status" value="1"/>
</dbReference>
<keyword evidence="13" id="KW-1185">Reference proteome</keyword>
<dbReference type="Pfam" id="PF00097">
    <property type="entry name" value="zf-C3HC4"/>
    <property type="match status" value="1"/>
</dbReference>
<dbReference type="InterPro" id="IPR017907">
    <property type="entry name" value="Znf_RING_CS"/>
</dbReference>
<dbReference type="PANTHER" id="PTHR10131">
    <property type="entry name" value="TNF RECEPTOR ASSOCIATED FACTOR"/>
    <property type="match status" value="1"/>
</dbReference>
<evidence type="ECO:0000313" key="12">
    <source>
        <dbReference type="EnsemblMetazoa" id="CLYHEMP000923.1"/>
    </source>
</evidence>
<dbReference type="InterPro" id="IPR001841">
    <property type="entry name" value="Znf_RING"/>
</dbReference>
<dbReference type="PROSITE" id="PS00518">
    <property type="entry name" value="ZF_RING_1"/>
    <property type="match status" value="1"/>
</dbReference>
<dbReference type="SUPFAM" id="SSF49599">
    <property type="entry name" value="TRAF domain-like"/>
    <property type="match status" value="2"/>
</dbReference>
<keyword evidence="6 7" id="KW-0862">Zinc</keyword>
<keyword evidence="2" id="KW-0963">Cytoplasm</keyword>
<evidence type="ECO:0000259" key="11">
    <source>
        <dbReference type="PROSITE" id="PS50145"/>
    </source>
</evidence>
<dbReference type="GO" id="GO:0005737">
    <property type="term" value="C:cytoplasm"/>
    <property type="evidence" value="ECO:0007669"/>
    <property type="project" value="UniProtKB-SubCell"/>
</dbReference>
<accession>A0A7M5UT26</accession>
<dbReference type="PANTHER" id="PTHR10131:SF94">
    <property type="entry name" value="TNF RECEPTOR-ASSOCIATED FACTOR 4"/>
    <property type="match status" value="1"/>
</dbReference>
<reference evidence="12" key="1">
    <citation type="submission" date="2021-01" db="UniProtKB">
        <authorList>
            <consortium name="EnsemblMetazoa"/>
        </authorList>
    </citation>
    <scope>IDENTIFICATION</scope>
</reference>
<evidence type="ECO:0000256" key="6">
    <source>
        <dbReference type="ARBA" id="ARBA00022833"/>
    </source>
</evidence>
<dbReference type="GeneID" id="136809456"/>
<keyword evidence="5 7" id="KW-0863">Zinc-finger</keyword>
<dbReference type="Gene3D" id="2.60.210.10">
    <property type="entry name" value="Apoptosis, Tumor Necrosis Factor Receptor Associated Protein 2, Chain A"/>
    <property type="match status" value="1"/>
</dbReference>
<dbReference type="RefSeq" id="XP_066922090.1">
    <property type="nucleotide sequence ID" value="XM_067065989.1"/>
</dbReference>
<dbReference type="GO" id="GO:0043122">
    <property type="term" value="P:regulation of canonical NF-kappaB signal transduction"/>
    <property type="evidence" value="ECO:0007669"/>
    <property type="project" value="TreeGrafter"/>
</dbReference>
<evidence type="ECO:0000259" key="10">
    <source>
        <dbReference type="PROSITE" id="PS50144"/>
    </source>
</evidence>
<feature type="domain" description="MATH" evidence="10">
    <location>
        <begin position="304"/>
        <end position="453"/>
    </location>
</feature>
<dbReference type="Pfam" id="PF02176">
    <property type="entry name" value="zf-TRAF"/>
    <property type="match status" value="1"/>
</dbReference>
<evidence type="ECO:0000259" key="9">
    <source>
        <dbReference type="PROSITE" id="PS50089"/>
    </source>
</evidence>
<dbReference type="GO" id="GO:0008270">
    <property type="term" value="F:zinc ion binding"/>
    <property type="evidence" value="ECO:0007669"/>
    <property type="project" value="UniProtKB-KW"/>
</dbReference>
<feature type="domain" description="TRAF-type" evidence="11">
    <location>
        <begin position="135"/>
        <end position="182"/>
    </location>
</feature>
<name>A0A7M5UT26_9CNID</name>
<evidence type="ECO:0000256" key="2">
    <source>
        <dbReference type="ARBA" id="ARBA00022490"/>
    </source>
</evidence>
<comment type="subcellular location">
    <subcellularLocation>
        <location evidence="1">Cytoplasm</location>
    </subcellularLocation>
</comment>
<evidence type="ECO:0000256" key="5">
    <source>
        <dbReference type="ARBA" id="ARBA00022771"/>
    </source>
</evidence>
<dbReference type="PROSITE" id="PS50089">
    <property type="entry name" value="ZF_RING_2"/>
    <property type="match status" value="1"/>
</dbReference>
<organism evidence="12 13">
    <name type="scientific">Clytia hemisphaerica</name>
    <dbReference type="NCBI Taxonomy" id="252671"/>
    <lineage>
        <taxon>Eukaryota</taxon>
        <taxon>Metazoa</taxon>
        <taxon>Cnidaria</taxon>
        <taxon>Hydrozoa</taxon>
        <taxon>Hydroidolina</taxon>
        <taxon>Leptothecata</taxon>
        <taxon>Obeliida</taxon>
        <taxon>Clytiidae</taxon>
        <taxon>Clytia</taxon>
    </lineage>
</organism>
<feature type="domain" description="RING-type" evidence="9">
    <location>
        <begin position="44"/>
        <end position="88"/>
    </location>
</feature>
<dbReference type="Gene3D" id="3.30.40.10">
    <property type="entry name" value="Zinc/RING finger domain, C3HC4 (zinc finger)"/>
    <property type="match status" value="2"/>
</dbReference>
<keyword evidence="8" id="KW-0175">Coiled coil</keyword>
<evidence type="ECO:0000256" key="3">
    <source>
        <dbReference type="ARBA" id="ARBA00022723"/>
    </source>
</evidence>
<evidence type="ECO:0000256" key="8">
    <source>
        <dbReference type="SAM" id="Coils"/>
    </source>
</evidence>
<evidence type="ECO:0000256" key="1">
    <source>
        <dbReference type="ARBA" id="ARBA00004496"/>
    </source>
</evidence>
<dbReference type="InterPro" id="IPR018957">
    <property type="entry name" value="Znf_C3HC4_RING-type"/>
</dbReference>
<dbReference type="SMART" id="SM00184">
    <property type="entry name" value="RING"/>
    <property type="match status" value="1"/>
</dbReference>
<dbReference type="OrthoDB" id="6105938at2759"/>
<dbReference type="InterPro" id="IPR013083">
    <property type="entry name" value="Znf_RING/FYVE/PHD"/>
</dbReference>
<dbReference type="EnsemblMetazoa" id="CLYHEMT000923.1">
    <property type="protein sequence ID" value="CLYHEMP000923.1"/>
    <property type="gene ID" value="CLYHEMG000923"/>
</dbReference>
<dbReference type="InterPro" id="IPR008974">
    <property type="entry name" value="TRAF-like"/>
</dbReference>
<protein>
    <submittedName>
        <fullName evidence="12">Uncharacterized protein</fullName>
    </submittedName>
</protein>
<sequence>MAARFPEESTLEDLYHQQQHLTNSDEGYDVTFADEQLDTNDMTCVICLFILREPHQAVPCGHRFCCGCIDKVRQQKGEKAPLLCPIDRLEITATFPDAGRKREILNLEVKCTNIESNSPSTICNWVGELRKLQEHVEKQCDNTLIHCHLQCGVKVYRSNANFHLQNDCPKNLKDCKYSIIGCPFKGNDERLSTHLSTGFDHHLFLQVLRQSEDIDAKNKSLDEMEIKFRTQVQDMEKRMIAQSKQMKNSFQKQIAELKQEHETKTDQMMAQSKSQEEIIKTLQNDVTEKSKRISSLEIFSVAPKCPFAYVIDNATEELQNARERNTILYSDSFYCLHGYKARLKIHLDGITGVPVTKGTHLAVYFQLLQGPFDDKLQWPMPFGFITLSLSINEGPKAIAKQKILRHTESDEVRQYFVKPVKRAGVHRGFRKFLALKELPEVIDNDKIKFEIDVTPC</sequence>
<evidence type="ECO:0000256" key="7">
    <source>
        <dbReference type="PROSITE-ProRule" id="PRU00207"/>
    </source>
</evidence>
<keyword evidence="4" id="KW-0677">Repeat</keyword>
<dbReference type="Proteomes" id="UP000594262">
    <property type="component" value="Unplaced"/>
</dbReference>
<dbReference type="Pfam" id="PF22486">
    <property type="entry name" value="MATH_2"/>
    <property type="match status" value="1"/>
</dbReference>
<dbReference type="SUPFAM" id="SSF57850">
    <property type="entry name" value="RING/U-box"/>
    <property type="match status" value="1"/>
</dbReference>
<dbReference type="PROSITE" id="PS50144">
    <property type="entry name" value="MATH"/>
    <property type="match status" value="1"/>
</dbReference>
<evidence type="ECO:0000256" key="4">
    <source>
        <dbReference type="ARBA" id="ARBA00022737"/>
    </source>
</evidence>
<dbReference type="InterPro" id="IPR001293">
    <property type="entry name" value="Znf_TRAF"/>
</dbReference>
<evidence type="ECO:0000313" key="13">
    <source>
        <dbReference type="Proteomes" id="UP000594262"/>
    </source>
</evidence>
<proteinExistence type="predicted"/>